<sequence>MKKKPKKQRHTVLRQYAKLNLNDADLFKCIKNYTLHPEDLFLLGYPVESKLYPDGL</sequence>
<protein>
    <submittedName>
        <fullName evidence="1">Rna exonuclease 1-like protein isoform x2</fullName>
    </submittedName>
</protein>
<dbReference type="AlphaFoldDB" id="A0A170YNR6"/>
<name>A0A170YNR6_TRIIF</name>
<dbReference type="EMBL" id="GEMB01003116">
    <property type="protein sequence ID" value="JAS00093.1"/>
    <property type="molecule type" value="Transcribed_RNA"/>
</dbReference>
<reference evidence="1" key="1">
    <citation type="submission" date="2016-04" db="EMBL/GenBank/DDBJ databases">
        <authorList>
            <person name="Calderon-Fernandez G.M.Sr."/>
        </authorList>
    </citation>
    <scope>NUCLEOTIDE SEQUENCE</scope>
    <source>
        <strain evidence="1">Int1</strain>
        <tissue evidence="1">Integument</tissue>
    </source>
</reference>
<organism evidence="1">
    <name type="scientific">Triatoma infestans</name>
    <name type="common">Assassin bug</name>
    <dbReference type="NCBI Taxonomy" id="30076"/>
    <lineage>
        <taxon>Eukaryota</taxon>
        <taxon>Metazoa</taxon>
        <taxon>Ecdysozoa</taxon>
        <taxon>Arthropoda</taxon>
        <taxon>Hexapoda</taxon>
        <taxon>Insecta</taxon>
        <taxon>Pterygota</taxon>
        <taxon>Neoptera</taxon>
        <taxon>Paraneoptera</taxon>
        <taxon>Hemiptera</taxon>
        <taxon>Heteroptera</taxon>
        <taxon>Panheteroptera</taxon>
        <taxon>Cimicomorpha</taxon>
        <taxon>Reduviidae</taxon>
        <taxon>Triatominae</taxon>
        <taxon>Triatoma</taxon>
    </lineage>
</organism>
<dbReference type="GO" id="GO:0004527">
    <property type="term" value="F:exonuclease activity"/>
    <property type="evidence" value="ECO:0007669"/>
    <property type="project" value="UniProtKB-KW"/>
</dbReference>
<proteinExistence type="predicted"/>
<reference evidence="1" key="2">
    <citation type="journal article" date="2017" name="J. Med. Entomol.">
        <title>Transcriptome Analysis of the Triatoma infestans (Hemiptera: Reduviidae) Integument.</title>
        <authorList>
            <person name="Calderon-Fernandez G.M."/>
            <person name="Moriconi D.E."/>
            <person name="Dulbecco A.B."/>
            <person name="Juarez M.P."/>
        </authorList>
    </citation>
    <scope>NUCLEOTIDE SEQUENCE</scope>
    <source>
        <strain evidence="1">Int1</strain>
        <tissue evidence="1">Integument</tissue>
    </source>
</reference>
<keyword evidence="1" id="KW-0269">Exonuclease</keyword>
<accession>A0A170YNR6</accession>
<keyword evidence="1" id="KW-0540">Nuclease</keyword>
<evidence type="ECO:0000313" key="1">
    <source>
        <dbReference type="EMBL" id="JAS00093.1"/>
    </source>
</evidence>
<keyword evidence="1" id="KW-0378">Hydrolase</keyword>